<evidence type="ECO:0000256" key="3">
    <source>
        <dbReference type="ARBA" id="ARBA00022989"/>
    </source>
</evidence>
<accession>A0A069B4M9</accession>
<reference evidence="5 6" key="1">
    <citation type="submission" date="2014-08" db="EMBL/GenBank/DDBJ databases">
        <authorList>
            <person name="Bunnell A."/>
            <person name="Chain P.S."/>
            <person name="Chertkov O."/>
            <person name="Currie B.J."/>
            <person name="Daligault H.E."/>
            <person name="Davenport K.W."/>
            <person name="Davis C."/>
            <person name="Gleasner C.D."/>
            <person name="Johnson S.L."/>
            <person name="Kaestli M."/>
            <person name="Koren S."/>
            <person name="Kunde Y.A."/>
            <person name="Mayo M."/>
            <person name="McMurry K.K."/>
            <person name="Price E.P."/>
            <person name="Reitenga K.G."/>
            <person name="Robison R."/>
            <person name="Rosovitz M.J."/>
            <person name="Sarovich D.S."/>
            <person name="Teshima H."/>
        </authorList>
    </citation>
    <scope>NUCLEOTIDE SEQUENCE [LARGE SCALE GENOMIC DNA]</scope>
    <source>
        <strain evidence="5 6">MSHR44</strain>
    </source>
</reference>
<dbReference type="PANTHER" id="PTHR43027">
    <property type="entry name" value="DOXORUBICIN RESISTANCE ABC TRANSPORTER PERMEASE PROTEIN DRRC-RELATED"/>
    <property type="match status" value="1"/>
</dbReference>
<dbReference type="GO" id="GO:0140359">
    <property type="term" value="F:ABC-type transporter activity"/>
    <property type="evidence" value="ECO:0007669"/>
    <property type="project" value="InterPro"/>
</dbReference>
<evidence type="ECO:0000256" key="1">
    <source>
        <dbReference type="ARBA" id="ARBA00004141"/>
    </source>
</evidence>
<organism evidence="5 6">
    <name type="scientific">Burkholderia pseudomallei</name>
    <name type="common">Pseudomonas pseudomallei</name>
    <dbReference type="NCBI Taxonomy" id="28450"/>
    <lineage>
        <taxon>Bacteria</taxon>
        <taxon>Pseudomonadati</taxon>
        <taxon>Pseudomonadota</taxon>
        <taxon>Betaproteobacteria</taxon>
        <taxon>Burkholderiales</taxon>
        <taxon>Burkholderiaceae</taxon>
        <taxon>Burkholderia</taxon>
        <taxon>pseudomallei group</taxon>
    </lineage>
</organism>
<name>A0A069B4M9_BURPE</name>
<keyword evidence="3" id="KW-1133">Transmembrane helix</keyword>
<proteinExistence type="predicted"/>
<dbReference type="AlphaFoldDB" id="A0A069B4M9"/>
<dbReference type="InterPro" id="IPR013525">
    <property type="entry name" value="ABC2_TM"/>
</dbReference>
<comment type="subcellular location">
    <subcellularLocation>
        <location evidence="1">Membrane</location>
        <topology evidence="1">Multi-pass membrane protein</topology>
    </subcellularLocation>
</comment>
<keyword evidence="4" id="KW-0472">Membrane</keyword>
<dbReference type="OMA" id="PGNRYVD"/>
<dbReference type="OrthoDB" id="8988363at2"/>
<comment type="caution">
    <text evidence="5">The sequence shown here is derived from an EMBL/GenBank/DDBJ whole genome shotgun (WGS) entry which is preliminary data.</text>
</comment>
<dbReference type="PROSITE" id="PS51012">
    <property type="entry name" value="ABC_TM2"/>
    <property type="match status" value="1"/>
</dbReference>
<dbReference type="GO" id="GO:0016020">
    <property type="term" value="C:membrane"/>
    <property type="evidence" value="ECO:0007669"/>
    <property type="project" value="UniProtKB-SubCell"/>
</dbReference>
<dbReference type="InterPro" id="IPR052902">
    <property type="entry name" value="ABC-2_transporter"/>
</dbReference>
<keyword evidence="2" id="KW-0812">Transmembrane</keyword>
<dbReference type="Pfam" id="PF12698">
    <property type="entry name" value="ABC2_membrane_3"/>
    <property type="match status" value="1"/>
</dbReference>
<sequence length="363" mass="39166">MLEVFLILTRNELLGQLRSKARLFWTFVFPILLMSVMLVAFGKHSSLGVVELAFDGNAAAPQARACRAAIEAAFAGNGTVGARVVAPNAAGAAGGDRVRVSWPARAADPVRVSYDFNGPLAARAAARTIEIALVRCAASEAGLPAAYQVRFENDGHALAPLDYGEFFATGILIMAFMSIGVVSTATTIATLRERNTFKMYVCFPVSRFVFLASLIVSRVILMLAASVTLMLAARYLFQVPLPLWSLRALRAIPVVLLGAAMLLSLGTLLASRARSLAAAEAWCNLIYFPLLFFSDLTIPLRAAPHWLRVVLLVLPTNQFAVALRGVFVRDLGYAQAAWPLAVVAGWTLVFLAGAALTFRWHQD</sequence>
<dbReference type="InterPro" id="IPR047817">
    <property type="entry name" value="ABC2_TM_bact-type"/>
</dbReference>
<dbReference type="PANTHER" id="PTHR43027:SF2">
    <property type="entry name" value="TRANSPORT PERMEASE PROTEIN"/>
    <property type="match status" value="1"/>
</dbReference>
<evidence type="ECO:0000313" key="5">
    <source>
        <dbReference type="EMBL" id="KGX08126.1"/>
    </source>
</evidence>
<evidence type="ECO:0000313" key="6">
    <source>
        <dbReference type="Proteomes" id="UP000030475"/>
    </source>
</evidence>
<gene>
    <name evidence="5" type="ORF">Y036_1499</name>
</gene>
<evidence type="ECO:0000256" key="2">
    <source>
        <dbReference type="ARBA" id="ARBA00022692"/>
    </source>
</evidence>
<protein>
    <submittedName>
        <fullName evidence="5">ABC-2 type transporter family protein</fullName>
    </submittedName>
</protein>
<dbReference type="EMBL" id="JQIM01000010">
    <property type="protein sequence ID" value="KGX08126.1"/>
    <property type="molecule type" value="Genomic_DNA"/>
</dbReference>
<dbReference type="KEGG" id="but:X994_2218"/>
<dbReference type="RefSeq" id="WP_004522893.1">
    <property type="nucleotide sequence ID" value="NZ_AP028081.1"/>
</dbReference>
<dbReference type="Proteomes" id="UP000030475">
    <property type="component" value="Unassembled WGS sequence"/>
</dbReference>
<evidence type="ECO:0000256" key="4">
    <source>
        <dbReference type="ARBA" id="ARBA00023136"/>
    </source>
</evidence>